<dbReference type="GO" id="GO:0033179">
    <property type="term" value="C:proton-transporting V-type ATPase, V0 domain"/>
    <property type="evidence" value="ECO:0007669"/>
    <property type="project" value="InterPro"/>
</dbReference>
<protein>
    <recommendedName>
        <fullName evidence="12">V-type ATP synthase subunit I</fullName>
    </recommendedName>
</protein>
<keyword evidence="8" id="KW-0175">Coiled coil</keyword>
<evidence type="ECO:0000256" key="3">
    <source>
        <dbReference type="ARBA" id="ARBA00022448"/>
    </source>
</evidence>
<feature type="transmembrane region" description="Helical" evidence="9">
    <location>
        <begin position="339"/>
        <end position="366"/>
    </location>
</feature>
<dbReference type="EMBL" id="MFSU01000046">
    <property type="protein sequence ID" value="OGI47774.1"/>
    <property type="molecule type" value="Genomic_DNA"/>
</dbReference>
<keyword evidence="6" id="KW-0406">Ion transport</keyword>
<keyword evidence="3" id="KW-0813">Transport</keyword>
<feature type="transmembrane region" description="Helical" evidence="9">
    <location>
        <begin position="458"/>
        <end position="483"/>
    </location>
</feature>
<feature type="transmembrane region" description="Helical" evidence="9">
    <location>
        <begin position="546"/>
        <end position="567"/>
    </location>
</feature>
<dbReference type="InterPro" id="IPR002490">
    <property type="entry name" value="V-ATPase_116kDa_su"/>
</dbReference>
<feature type="transmembrane region" description="Helical" evidence="9">
    <location>
        <begin position="378"/>
        <end position="397"/>
    </location>
</feature>
<feature type="coiled-coil region" evidence="8">
    <location>
        <begin position="206"/>
        <end position="233"/>
    </location>
</feature>
<evidence type="ECO:0008006" key="12">
    <source>
        <dbReference type="Google" id="ProtNLM"/>
    </source>
</evidence>
<sequence>MLRPVPARWFEVLVAHDDAAPALAALAAGGAIELEAQPAEAMLVPLAELRPLLERYQELARLYQPYWPAPRPRRTTAPASAREVLLRALGRLSMWHASAASLVRVLQAREHELTELDTWRTFLGHFRERPLDCELLVRDGPVLSRRLYVFAAPVDLAPPAPALSLRVPLREESGLLVIAPHAAMETFHRQATALKGRYLELPRWLHARAEENLAALERRRQRAQHGVERLRRVLARLGEACALPEALADIERLRWFAEHVPRLPASEHFAWVTGWTGAPETALRAAIERAALRALIRFPHPPAGLTPPLLLSNPWWVRPFEIFARAFGVPGRAEVDPSMLLAFIAPLLFGYMFADVGQGFVLVLVGLALARRYPVTRLLVAGGAAAMVFGLLFGSAFSREDVLPALWLHPLDDPLTVLGVPLAAGAALLALGLLLNAIEAHWRGLLARWALTDAGVLVFYLGALAGILHAPLFWLAAVGLAWYLLGHYALERRPAAVVVAVGGLLEQVFQLAVNTLSFARVGAFALAHAGLSSAIVVLAGAAGHPLAAFVILLAGNVVMIALEALVVSVQTTRLVLFEFFIRFLHGEGRPFRPLPQPPSPS</sequence>
<accession>A0A1F6TRL0</accession>
<dbReference type="PANTHER" id="PTHR11629:SF63">
    <property type="entry name" value="V-TYPE PROTON ATPASE SUBUNIT A"/>
    <property type="match status" value="1"/>
</dbReference>
<evidence type="ECO:0000256" key="8">
    <source>
        <dbReference type="SAM" id="Coils"/>
    </source>
</evidence>
<evidence type="ECO:0000256" key="6">
    <source>
        <dbReference type="ARBA" id="ARBA00023065"/>
    </source>
</evidence>
<dbReference type="PANTHER" id="PTHR11629">
    <property type="entry name" value="VACUOLAR PROTON ATPASES"/>
    <property type="match status" value="1"/>
</dbReference>
<dbReference type="Proteomes" id="UP000178885">
    <property type="component" value="Unassembled WGS sequence"/>
</dbReference>
<evidence type="ECO:0000256" key="7">
    <source>
        <dbReference type="ARBA" id="ARBA00023136"/>
    </source>
</evidence>
<evidence type="ECO:0000256" key="4">
    <source>
        <dbReference type="ARBA" id="ARBA00022692"/>
    </source>
</evidence>
<comment type="caution">
    <text evidence="10">The sequence shown here is derived from an EMBL/GenBank/DDBJ whole genome shotgun (WGS) entry which is preliminary data.</text>
</comment>
<evidence type="ECO:0000256" key="9">
    <source>
        <dbReference type="SAM" id="Phobius"/>
    </source>
</evidence>
<organism evidence="10 11">
    <name type="scientific">Candidatus Muproteobacteria bacterium RBG_16_65_34</name>
    <dbReference type="NCBI Taxonomy" id="1817760"/>
    <lineage>
        <taxon>Bacteria</taxon>
        <taxon>Pseudomonadati</taxon>
        <taxon>Pseudomonadota</taxon>
        <taxon>Candidatus Muproteobacteria</taxon>
    </lineage>
</organism>
<evidence type="ECO:0000256" key="5">
    <source>
        <dbReference type="ARBA" id="ARBA00022989"/>
    </source>
</evidence>
<dbReference type="GO" id="GO:0046961">
    <property type="term" value="F:proton-transporting ATPase activity, rotational mechanism"/>
    <property type="evidence" value="ECO:0007669"/>
    <property type="project" value="InterPro"/>
</dbReference>
<dbReference type="STRING" id="1817760.A2151_01120"/>
<evidence type="ECO:0000256" key="1">
    <source>
        <dbReference type="ARBA" id="ARBA00004141"/>
    </source>
</evidence>
<reference evidence="10 11" key="1">
    <citation type="journal article" date="2016" name="Nat. Commun.">
        <title>Thousands of microbial genomes shed light on interconnected biogeochemical processes in an aquifer system.</title>
        <authorList>
            <person name="Anantharaman K."/>
            <person name="Brown C.T."/>
            <person name="Hug L.A."/>
            <person name="Sharon I."/>
            <person name="Castelle C.J."/>
            <person name="Probst A.J."/>
            <person name="Thomas B.C."/>
            <person name="Singh A."/>
            <person name="Wilkins M.J."/>
            <person name="Karaoz U."/>
            <person name="Brodie E.L."/>
            <person name="Williams K.H."/>
            <person name="Hubbard S.S."/>
            <person name="Banfield J.F."/>
        </authorList>
    </citation>
    <scope>NUCLEOTIDE SEQUENCE [LARGE SCALE GENOMIC DNA]</scope>
</reference>
<dbReference type="GO" id="GO:0007035">
    <property type="term" value="P:vacuolar acidification"/>
    <property type="evidence" value="ECO:0007669"/>
    <property type="project" value="TreeGrafter"/>
</dbReference>
<dbReference type="AlphaFoldDB" id="A0A1F6TRL0"/>
<feature type="transmembrane region" description="Helical" evidence="9">
    <location>
        <begin position="521"/>
        <end position="540"/>
    </location>
</feature>
<feature type="transmembrane region" description="Helical" evidence="9">
    <location>
        <begin position="417"/>
        <end position="438"/>
    </location>
</feature>
<comment type="similarity">
    <text evidence="2">Belongs to the V-ATPase 116 kDa subunit family.</text>
</comment>
<proteinExistence type="inferred from homology"/>
<gene>
    <name evidence="10" type="ORF">A2151_01120</name>
</gene>
<comment type="subcellular location">
    <subcellularLocation>
        <location evidence="1">Membrane</location>
        <topology evidence="1">Multi-pass membrane protein</topology>
    </subcellularLocation>
</comment>
<feature type="transmembrane region" description="Helical" evidence="9">
    <location>
        <begin position="495"/>
        <end position="514"/>
    </location>
</feature>
<evidence type="ECO:0000313" key="10">
    <source>
        <dbReference type="EMBL" id="OGI47774.1"/>
    </source>
</evidence>
<evidence type="ECO:0000313" key="11">
    <source>
        <dbReference type="Proteomes" id="UP000178885"/>
    </source>
</evidence>
<name>A0A1F6TRL0_9PROT</name>
<evidence type="ECO:0000256" key="2">
    <source>
        <dbReference type="ARBA" id="ARBA00009904"/>
    </source>
</evidence>
<keyword evidence="4 9" id="KW-0812">Transmembrane</keyword>
<keyword evidence="5 9" id="KW-1133">Transmembrane helix</keyword>
<keyword evidence="7 9" id="KW-0472">Membrane</keyword>
<dbReference type="GO" id="GO:0051117">
    <property type="term" value="F:ATPase binding"/>
    <property type="evidence" value="ECO:0007669"/>
    <property type="project" value="TreeGrafter"/>
</dbReference>
<dbReference type="GO" id="GO:0016471">
    <property type="term" value="C:vacuolar proton-transporting V-type ATPase complex"/>
    <property type="evidence" value="ECO:0007669"/>
    <property type="project" value="TreeGrafter"/>
</dbReference>